<proteinExistence type="predicted"/>
<dbReference type="AlphaFoldDB" id="A0A2Z7CZ71"/>
<sequence>MSRLQYGFPCDQVMAFDPRASIGSHAYHQMQTQGSVHGLLCLRYRGKIDDVIYVCNPITREYISLPTIPHVVEYANFTSYGFGVSSKTGRYKVVYMLQKSVHEAWQHDRRENYKCESYEYLVYTLGTGSWRNIPKNSPFEHAHRCFGVFLNGNLHGLVRGWSKSTISISCFDLEDESFKPFKPPYPLQTASYLGDCIVCVLNDRLCICESTILCDDVGFVFWTMEEYGVQESWTRRFVFVGMDISPAMPFYCVSLIKGYKNGDILYSWENEMVYYYSNETKTSHEVALFAQYSDSSDSFKTMIHSSSFLSLTSFDGENVMSFPDLPNQV</sequence>
<reference evidence="2 3" key="1">
    <citation type="journal article" date="2015" name="Proc. Natl. Acad. Sci. U.S.A.">
        <title>The resurrection genome of Boea hygrometrica: A blueprint for survival of dehydration.</title>
        <authorList>
            <person name="Xiao L."/>
            <person name="Yang G."/>
            <person name="Zhang L."/>
            <person name="Yang X."/>
            <person name="Zhao S."/>
            <person name="Ji Z."/>
            <person name="Zhou Q."/>
            <person name="Hu M."/>
            <person name="Wang Y."/>
            <person name="Chen M."/>
            <person name="Xu Y."/>
            <person name="Jin H."/>
            <person name="Xiao X."/>
            <person name="Hu G."/>
            <person name="Bao F."/>
            <person name="Hu Y."/>
            <person name="Wan P."/>
            <person name="Li L."/>
            <person name="Deng X."/>
            <person name="Kuang T."/>
            <person name="Xiang C."/>
            <person name="Zhu J.K."/>
            <person name="Oliver M.J."/>
            <person name="He Y."/>
        </authorList>
    </citation>
    <scope>NUCLEOTIDE SEQUENCE [LARGE SCALE GENOMIC DNA]</scope>
    <source>
        <strain evidence="3">cv. XS01</strain>
    </source>
</reference>
<dbReference type="InterPro" id="IPR050796">
    <property type="entry name" value="SCF_F-box_component"/>
</dbReference>
<organism evidence="2 3">
    <name type="scientific">Dorcoceras hygrometricum</name>
    <dbReference type="NCBI Taxonomy" id="472368"/>
    <lineage>
        <taxon>Eukaryota</taxon>
        <taxon>Viridiplantae</taxon>
        <taxon>Streptophyta</taxon>
        <taxon>Embryophyta</taxon>
        <taxon>Tracheophyta</taxon>
        <taxon>Spermatophyta</taxon>
        <taxon>Magnoliopsida</taxon>
        <taxon>eudicotyledons</taxon>
        <taxon>Gunneridae</taxon>
        <taxon>Pentapetalae</taxon>
        <taxon>asterids</taxon>
        <taxon>lamiids</taxon>
        <taxon>Lamiales</taxon>
        <taxon>Gesneriaceae</taxon>
        <taxon>Didymocarpoideae</taxon>
        <taxon>Trichosporeae</taxon>
        <taxon>Loxocarpinae</taxon>
        <taxon>Dorcoceras</taxon>
    </lineage>
</organism>
<protein>
    <recommendedName>
        <fullName evidence="1">F-box associated beta-propeller type 3 domain-containing protein</fullName>
    </recommendedName>
</protein>
<accession>A0A2Z7CZ71</accession>
<evidence type="ECO:0000313" key="3">
    <source>
        <dbReference type="Proteomes" id="UP000250235"/>
    </source>
</evidence>
<name>A0A2Z7CZ71_9LAMI</name>
<keyword evidence="3" id="KW-1185">Reference proteome</keyword>
<evidence type="ECO:0000313" key="2">
    <source>
        <dbReference type="EMBL" id="KZV51585.1"/>
    </source>
</evidence>
<dbReference type="InterPro" id="IPR017451">
    <property type="entry name" value="F-box-assoc_interact_dom"/>
</dbReference>
<dbReference type="InterPro" id="IPR013187">
    <property type="entry name" value="F-box-assoc_dom_typ3"/>
</dbReference>
<gene>
    <name evidence="2" type="ORF">F511_10538</name>
</gene>
<dbReference type="PANTHER" id="PTHR31672">
    <property type="entry name" value="BNACNNG10540D PROTEIN"/>
    <property type="match status" value="1"/>
</dbReference>
<dbReference type="Proteomes" id="UP000250235">
    <property type="component" value="Unassembled WGS sequence"/>
</dbReference>
<dbReference type="PANTHER" id="PTHR31672:SF13">
    <property type="entry name" value="F-BOX PROTEIN CPR30-LIKE"/>
    <property type="match status" value="1"/>
</dbReference>
<feature type="domain" description="F-box associated beta-propeller type 3" evidence="1">
    <location>
        <begin position="28"/>
        <end position="289"/>
    </location>
</feature>
<evidence type="ECO:0000259" key="1">
    <source>
        <dbReference type="Pfam" id="PF08268"/>
    </source>
</evidence>
<dbReference type="EMBL" id="KQ991595">
    <property type="protein sequence ID" value="KZV51585.1"/>
    <property type="molecule type" value="Genomic_DNA"/>
</dbReference>
<dbReference type="Pfam" id="PF08268">
    <property type="entry name" value="FBA_3"/>
    <property type="match status" value="1"/>
</dbReference>
<dbReference type="NCBIfam" id="TIGR01640">
    <property type="entry name" value="F_box_assoc_1"/>
    <property type="match status" value="1"/>
</dbReference>
<dbReference type="OrthoDB" id="610337at2759"/>